<feature type="compositionally biased region" description="Low complexity" evidence="1">
    <location>
        <begin position="21"/>
        <end position="40"/>
    </location>
</feature>
<dbReference type="EMBL" id="DS547091">
    <property type="protein sequence ID" value="EDR15171.1"/>
    <property type="molecule type" value="Genomic_DNA"/>
</dbReference>
<dbReference type="InParanoid" id="B0CRB0"/>
<dbReference type="Gene3D" id="1.10.10.60">
    <property type="entry name" value="Homeodomain-like"/>
    <property type="match status" value="1"/>
</dbReference>
<accession>B0CRB0</accession>
<dbReference type="Pfam" id="PF15963">
    <property type="entry name" value="Myb_DNA-bind_7"/>
    <property type="match status" value="1"/>
</dbReference>
<organism evidence="6">
    <name type="scientific">Laccaria bicolor (strain S238N-H82 / ATCC MYA-4686)</name>
    <name type="common">Bicoloured deceiver</name>
    <name type="synonym">Laccaria laccata var. bicolor</name>
    <dbReference type="NCBI Taxonomy" id="486041"/>
    <lineage>
        <taxon>Eukaryota</taxon>
        <taxon>Fungi</taxon>
        <taxon>Dikarya</taxon>
        <taxon>Basidiomycota</taxon>
        <taxon>Agaricomycotina</taxon>
        <taxon>Agaricomycetes</taxon>
        <taxon>Agaricomycetidae</taxon>
        <taxon>Agaricales</taxon>
        <taxon>Agaricineae</taxon>
        <taxon>Hydnangiaceae</taxon>
        <taxon>Laccaria</taxon>
    </lineage>
</organism>
<dbReference type="RefSeq" id="XP_001873379.1">
    <property type="nucleotide sequence ID" value="XM_001873344.1"/>
</dbReference>
<evidence type="ECO:0000259" key="2">
    <source>
        <dbReference type="PROSITE" id="PS50090"/>
    </source>
</evidence>
<dbReference type="InterPro" id="IPR001005">
    <property type="entry name" value="SANT/Myb"/>
</dbReference>
<protein>
    <submittedName>
        <fullName evidence="5">Predicted protein</fullName>
    </submittedName>
</protein>
<evidence type="ECO:0000259" key="3">
    <source>
        <dbReference type="PROSITE" id="PS51293"/>
    </source>
</evidence>
<dbReference type="InterPro" id="IPR009057">
    <property type="entry name" value="Homeodomain-like_sf"/>
</dbReference>
<dbReference type="KEGG" id="lbc:LACBIDRAFT_301089"/>
<name>B0CRB0_LACBS</name>
<evidence type="ECO:0000313" key="6">
    <source>
        <dbReference type="Proteomes" id="UP000001194"/>
    </source>
</evidence>
<dbReference type="PROSITE" id="PS51293">
    <property type="entry name" value="SANT"/>
    <property type="match status" value="1"/>
</dbReference>
<feature type="domain" description="Myb-like" evidence="2">
    <location>
        <begin position="383"/>
        <end position="430"/>
    </location>
</feature>
<dbReference type="InterPro" id="IPR039467">
    <property type="entry name" value="TFIIIB_B''_Myb"/>
</dbReference>
<dbReference type="PROSITE" id="PS51294">
    <property type="entry name" value="HTH_MYB"/>
    <property type="match status" value="1"/>
</dbReference>
<dbReference type="GeneID" id="6068980"/>
<dbReference type="InterPro" id="IPR017884">
    <property type="entry name" value="SANT_dom"/>
</dbReference>
<dbReference type="GO" id="GO:0001156">
    <property type="term" value="F:TFIIIC-class transcription factor complex binding"/>
    <property type="evidence" value="ECO:0007669"/>
    <property type="project" value="TreeGrafter"/>
</dbReference>
<dbReference type="PANTHER" id="PTHR22929">
    <property type="entry name" value="RNA POLYMERASE III TRANSCRIPTION INITIATION FACTOR B"/>
    <property type="match status" value="1"/>
</dbReference>
<sequence length="522" mass="57180">MSSRVQKGGPVFRPVVKSRSRPTPSQPSQISSSQPQLDPQTSAHHASSMPPPAIHIPDLDTSSIPKIPDISGDSQHLVDIPGERRGLSLPPAIRSSVPPSLVAHPSPILNTTSTESNALLEASIPSKVHPNSTSSSEVKVNIQPRRAIGRRKSSGTTKTLVAHNEDQNSIERPKRKRTTPKVMDTDQVEGDGRPVTSVSIRGSRPPSLPPYDADANPGEDIDPTVVTMAALCTDSGQGRVSSKAAEILNNHASWKAQNREKRARMRSLMEAKKYGRDEDGDHQDTPTSNSIPALPESSDPPEPIIERAPSNALIVDDTGHGFDYSQNMATSRYNVQVRIGPNGETIIDEESLVVDRADADETENYTHVIESDHTKFVNSGTYGKRYRGSRWSVEETELFYDALAQYGENYELIAYILPGRDRKSCKNKFKIEDKRNPARINHCLNNSIPVDMQMLARMTGKDFSGPIPDILAPTPTPIPPPSVVEDAEAKVPSSFVKKRQHSKKRTSSDAVIVGNVENFEEI</sequence>
<feature type="compositionally biased region" description="Basic and acidic residues" evidence="1">
    <location>
        <begin position="273"/>
        <end position="284"/>
    </location>
</feature>
<dbReference type="PANTHER" id="PTHR22929:SF0">
    <property type="entry name" value="TRANSCRIPTION FACTOR TFIIIB COMPONENT B'' HOMOLOG"/>
    <property type="match status" value="1"/>
</dbReference>
<dbReference type="SUPFAM" id="SSF46689">
    <property type="entry name" value="Homeodomain-like"/>
    <property type="match status" value="1"/>
</dbReference>
<feature type="domain" description="SANT" evidence="3">
    <location>
        <begin position="389"/>
        <end position="437"/>
    </location>
</feature>
<dbReference type="InterPro" id="IPR017930">
    <property type="entry name" value="Myb_dom"/>
</dbReference>
<feature type="region of interest" description="Disordered" evidence="1">
    <location>
        <begin position="1"/>
        <end position="114"/>
    </location>
</feature>
<keyword evidence="6" id="KW-1185">Reference proteome</keyword>
<dbReference type="GO" id="GO:0070898">
    <property type="term" value="P:RNA polymerase III preinitiation complex assembly"/>
    <property type="evidence" value="ECO:0007669"/>
    <property type="project" value="TreeGrafter"/>
</dbReference>
<dbReference type="GO" id="GO:0000126">
    <property type="term" value="C:transcription factor TFIIIB complex"/>
    <property type="evidence" value="ECO:0007669"/>
    <property type="project" value="TreeGrafter"/>
</dbReference>
<evidence type="ECO:0000313" key="5">
    <source>
        <dbReference type="EMBL" id="EDR15171.1"/>
    </source>
</evidence>
<gene>
    <name evidence="5" type="ORF">LACBIDRAFT_301089</name>
</gene>
<dbReference type="HOGENOM" id="CLU_029054_1_0_1"/>
<feature type="region of interest" description="Disordered" evidence="1">
    <location>
        <begin position="273"/>
        <end position="304"/>
    </location>
</feature>
<dbReference type="AlphaFoldDB" id="B0CRB0"/>
<evidence type="ECO:0000256" key="1">
    <source>
        <dbReference type="SAM" id="MobiDB-lite"/>
    </source>
</evidence>
<dbReference type="SMART" id="SM00717">
    <property type="entry name" value="SANT"/>
    <property type="match status" value="1"/>
</dbReference>
<dbReference type="OrthoDB" id="272624at2759"/>
<dbReference type="STRING" id="486041.B0CRB0"/>
<feature type="region of interest" description="Disordered" evidence="1">
    <location>
        <begin position="151"/>
        <end position="219"/>
    </location>
</feature>
<evidence type="ECO:0000259" key="4">
    <source>
        <dbReference type="PROSITE" id="PS51294"/>
    </source>
</evidence>
<feature type="domain" description="HTH myb-type" evidence="4">
    <location>
        <begin position="383"/>
        <end position="437"/>
    </location>
</feature>
<proteinExistence type="predicted"/>
<reference evidence="5 6" key="1">
    <citation type="journal article" date="2008" name="Nature">
        <title>The genome of Laccaria bicolor provides insights into mycorrhizal symbiosis.</title>
        <authorList>
            <person name="Martin F."/>
            <person name="Aerts A."/>
            <person name="Ahren D."/>
            <person name="Brun A."/>
            <person name="Danchin E.G.J."/>
            <person name="Duchaussoy F."/>
            <person name="Gibon J."/>
            <person name="Kohler A."/>
            <person name="Lindquist E."/>
            <person name="Pereda V."/>
            <person name="Salamov A."/>
            <person name="Shapiro H.J."/>
            <person name="Wuyts J."/>
            <person name="Blaudez D."/>
            <person name="Buee M."/>
            <person name="Brokstein P."/>
            <person name="Canbaeck B."/>
            <person name="Cohen D."/>
            <person name="Courty P.E."/>
            <person name="Coutinho P.M."/>
            <person name="Delaruelle C."/>
            <person name="Detter J.C."/>
            <person name="Deveau A."/>
            <person name="DiFazio S."/>
            <person name="Duplessis S."/>
            <person name="Fraissinet-Tachet L."/>
            <person name="Lucic E."/>
            <person name="Frey-Klett P."/>
            <person name="Fourrey C."/>
            <person name="Feussner I."/>
            <person name="Gay G."/>
            <person name="Grimwood J."/>
            <person name="Hoegger P.J."/>
            <person name="Jain P."/>
            <person name="Kilaru S."/>
            <person name="Labbe J."/>
            <person name="Lin Y.C."/>
            <person name="Legue V."/>
            <person name="Le Tacon F."/>
            <person name="Marmeisse R."/>
            <person name="Melayah D."/>
            <person name="Montanini B."/>
            <person name="Muratet M."/>
            <person name="Nehls U."/>
            <person name="Niculita-Hirzel H."/>
            <person name="Oudot-Le Secq M.P."/>
            <person name="Peter M."/>
            <person name="Quesneville H."/>
            <person name="Rajashekar B."/>
            <person name="Reich M."/>
            <person name="Rouhier N."/>
            <person name="Schmutz J."/>
            <person name="Yin T."/>
            <person name="Chalot M."/>
            <person name="Henrissat B."/>
            <person name="Kuees U."/>
            <person name="Lucas S."/>
            <person name="Van de Peer Y."/>
            <person name="Podila G.K."/>
            <person name="Polle A."/>
            <person name="Pukkila P.J."/>
            <person name="Richardson P.M."/>
            <person name="Rouze P."/>
            <person name="Sanders I.R."/>
            <person name="Stajich J.E."/>
            <person name="Tunlid A."/>
            <person name="Tuskan G."/>
            <person name="Grigoriev I.V."/>
        </authorList>
    </citation>
    <scope>NUCLEOTIDE SEQUENCE [LARGE SCALE GENOMIC DNA]</scope>
    <source>
        <strain evidence="6">S238N-H82 / ATCC MYA-4686</strain>
    </source>
</reference>
<dbReference type="PROSITE" id="PS50090">
    <property type="entry name" value="MYB_LIKE"/>
    <property type="match status" value="1"/>
</dbReference>
<dbReference type="Proteomes" id="UP000001194">
    <property type="component" value="Unassembled WGS sequence"/>
</dbReference>
<dbReference type="CDD" id="cd00167">
    <property type="entry name" value="SANT"/>
    <property type="match status" value="1"/>
</dbReference>
<feature type="compositionally biased region" description="Basic and acidic residues" evidence="1">
    <location>
        <begin position="163"/>
        <end position="172"/>
    </location>
</feature>